<reference evidence="10" key="1">
    <citation type="journal article" date="2022" name="G3 (Bethesda)">
        <title>High quality genome of the basidiomycete yeast Dioszegia hungarica PDD-24b-2 isolated from cloud water.</title>
        <authorList>
            <person name="Jarrige D."/>
            <person name="Haridas S."/>
            <person name="Bleykasten-Grosshans C."/>
            <person name="Joly M."/>
            <person name="Nadalig T."/>
            <person name="Sancelme M."/>
            <person name="Vuilleumier S."/>
            <person name="Grigoriev I.V."/>
            <person name="Amato P."/>
            <person name="Bringel F."/>
        </authorList>
    </citation>
    <scope>NUCLEOTIDE SEQUENCE</scope>
    <source>
        <strain evidence="10">PDD-24b-2</strain>
    </source>
</reference>
<dbReference type="GO" id="GO:0031966">
    <property type="term" value="C:mitochondrial membrane"/>
    <property type="evidence" value="ECO:0007669"/>
    <property type="project" value="UniProtKB-SubCell"/>
</dbReference>
<keyword evidence="7" id="KW-0496">Mitochondrion</keyword>
<dbReference type="Proteomes" id="UP001164286">
    <property type="component" value="Unassembled WGS sequence"/>
</dbReference>
<comment type="caution">
    <text evidence="10">The sequence shown here is derived from an EMBL/GenBank/DDBJ whole genome shotgun (WGS) entry which is preliminary data.</text>
</comment>
<evidence type="ECO:0000256" key="9">
    <source>
        <dbReference type="SAM" id="Phobius"/>
    </source>
</evidence>
<evidence type="ECO:0000256" key="2">
    <source>
        <dbReference type="ARBA" id="ARBA00006375"/>
    </source>
</evidence>
<proteinExistence type="inferred from homology"/>
<evidence type="ECO:0008006" key="12">
    <source>
        <dbReference type="Google" id="ProtNLM"/>
    </source>
</evidence>
<name>A0AA38H1U2_9TREE</name>
<keyword evidence="5" id="KW-0677">Repeat</keyword>
<sequence length="436" mass="47198">MTTTPRSEDRPIKADETLTVSSTSSSASAALARSLFIYVGFMFRRPSKLFRPSRVDTFGGLRQLAIAADQSLSPSFIRTLLSSRSGIIAVLVTLFPPLVVNATLGFLLFTSHSFLALELARLPFFHHKKLDGEADPDSNSEGEEETLSLQTLLQGPTVIPQHATLLSSIAGAGAGVIQGLAFTPIENVVRLLRDSATSATGLLIRVLRLPLRADSPLHLATSGQTPSSPIQAVRNFLSSDTWRKNAGWWSGWRWTVCRDAVSYACFFAAFDMSRRLGLRVKAFFGGGGIQRDWNNFIYIDMGCPGSAGEAEVEAVQGKMRTSTPTIARVAQAGTIVTGGVIASVAAEMAGRPFKACQMILQHARTSPSPQAAKYPILHVLRSEGVRPFIRSTHPVTALDPSLGVWRRTMRRAVIRMAAVGPWGAGFLAWSWFGGEI</sequence>
<dbReference type="PANTHER" id="PTHR45624:SF9">
    <property type="entry name" value="CARRIER PROTEIN, PUTATIVE (AFU_ORTHOLOGUE AFUA_4G06390)-RELATED"/>
    <property type="match status" value="1"/>
</dbReference>
<organism evidence="10 11">
    <name type="scientific">Dioszegia hungarica</name>
    <dbReference type="NCBI Taxonomy" id="4972"/>
    <lineage>
        <taxon>Eukaryota</taxon>
        <taxon>Fungi</taxon>
        <taxon>Dikarya</taxon>
        <taxon>Basidiomycota</taxon>
        <taxon>Agaricomycotina</taxon>
        <taxon>Tremellomycetes</taxon>
        <taxon>Tremellales</taxon>
        <taxon>Bulleribasidiaceae</taxon>
        <taxon>Dioszegia</taxon>
    </lineage>
</organism>
<evidence type="ECO:0000256" key="3">
    <source>
        <dbReference type="ARBA" id="ARBA00022448"/>
    </source>
</evidence>
<evidence type="ECO:0000313" key="10">
    <source>
        <dbReference type="EMBL" id="KAI9632122.1"/>
    </source>
</evidence>
<accession>A0AA38H1U2</accession>
<comment type="similarity">
    <text evidence="2">Belongs to the mitochondrial carrier (TC 2.A.29) family.</text>
</comment>
<keyword evidence="8 9" id="KW-0472">Membrane</keyword>
<evidence type="ECO:0000256" key="6">
    <source>
        <dbReference type="ARBA" id="ARBA00022989"/>
    </source>
</evidence>
<evidence type="ECO:0000256" key="8">
    <source>
        <dbReference type="ARBA" id="ARBA00023136"/>
    </source>
</evidence>
<dbReference type="PANTHER" id="PTHR45624">
    <property type="entry name" value="MITOCHONDRIAL BASIC AMINO ACIDS TRANSPORTER-RELATED"/>
    <property type="match status" value="1"/>
</dbReference>
<evidence type="ECO:0000256" key="7">
    <source>
        <dbReference type="ARBA" id="ARBA00023128"/>
    </source>
</evidence>
<protein>
    <recommendedName>
        <fullName evidence="12">Mitochondrial carrier</fullName>
    </recommendedName>
</protein>
<comment type="subcellular location">
    <subcellularLocation>
        <location evidence="1">Mitochondrion membrane</location>
        <topology evidence="1">Multi-pass membrane protein</topology>
    </subcellularLocation>
</comment>
<keyword evidence="4 9" id="KW-0812">Transmembrane</keyword>
<dbReference type="InterPro" id="IPR023395">
    <property type="entry name" value="MCP_dom_sf"/>
</dbReference>
<dbReference type="RefSeq" id="XP_052941899.1">
    <property type="nucleotide sequence ID" value="XM_053091498.1"/>
</dbReference>
<dbReference type="SUPFAM" id="SSF103506">
    <property type="entry name" value="Mitochondrial carrier"/>
    <property type="match status" value="1"/>
</dbReference>
<keyword evidence="11" id="KW-1185">Reference proteome</keyword>
<keyword evidence="3" id="KW-0813">Transport</keyword>
<evidence type="ECO:0000313" key="11">
    <source>
        <dbReference type="Proteomes" id="UP001164286"/>
    </source>
</evidence>
<evidence type="ECO:0000256" key="5">
    <source>
        <dbReference type="ARBA" id="ARBA00022737"/>
    </source>
</evidence>
<keyword evidence="6 9" id="KW-1133">Transmembrane helix</keyword>
<dbReference type="AlphaFoldDB" id="A0AA38H1U2"/>
<feature type="transmembrane region" description="Helical" evidence="9">
    <location>
        <begin position="87"/>
        <end position="109"/>
    </location>
</feature>
<dbReference type="EMBL" id="JAKWFO010000015">
    <property type="protein sequence ID" value="KAI9632122.1"/>
    <property type="molecule type" value="Genomic_DNA"/>
</dbReference>
<dbReference type="GO" id="GO:0022857">
    <property type="term" value="F:transmembrane transporter activity"/>
    <property type="evidence" value="ECO:0007669"/>
    <property type="project" value="TreeGrafter"/>
</dbReference>
<evidence type="ECO:0000256" key="1">
    <source>
        <dbReference type="ARBA" id="ARBA00004225"/>
    </source>
</evidence>
<dbReference type="InterPro" id="IPR050567">
    <property type="entry name" value="Mitochondrial_Carrier"/>
</dbReference>
<dbReference type="GeneID" id="77730703"/>
<dbReference type="Gene3D" id="1.50.40.10">
    <property type="entry name" value="Mitochondrial carrier domain"/>
    <property type="match status" value="1"/>
</dbReference>
<evidence type="ECO:0000256" key="4">
    <source>
        <dbReference type="ARBA" id="ARBA00022692"/>
    </source>
</evidence>
<gene>
    <name evidence="10" type="ORF">MKK02DRAFT_41266</name>
</gene>